<accession>A0ABT1G1I1</accession>
<proteinExistence type="predicted"/>
<evidence type="ECO:0000313" key="2">
    <source>
        <dbReference type="Proteomes" id="UP001204000"/>
    </source>
</evidence>
<dbReference type="EMBL" id="JAMFTQ010000006">
    <property type="protein sequence ID" value="MCP1387884.1"/>
    <property type="molecule type" value="Genomic_DNA"/>
</dbReference>
<keyword evidence="2" id="KW-1185">Reference proteome</keyword>
<reference evidence="1" key="1">
    <citation type="submission" date="2022-05" db="EMBL/GenBank/DDBJ databases">
        <title>Corynebacterium sp. TA-R-1 sp. nov., isolated from human feces.</title>
        <authorList>
            <person name="Shamsuzzaman M."/>
            <person name="Dahal R.H."/>
        </authorList>
    </citation>
    <scope>NUCLEOTIDE SEQUENCE</scope>
    <source>
        <strain evidence="1">TA-R-1</strain>
    </source>
</reference>
<sequence length="167" mass="17688">MKIDRRLATAAATLALLSLGVFVRGQLPSANDLVFAPFEYGGDAQLIGKVDNVRATVADEVNGVPTHAAWVVVDFDYTPDSLISLQGEIEAADGTLYASENEMLLSCGTRYTGLRTQCTLVFEMPAEQLDGARLVIGPPATQMAPQAIVPVAGAAVLPKVTREEVTL</sequence>
<evidence type="ECO:0008006" key="3">
    <source>
        <dbReference type="Google" id="ProtNLM"/>
    </source>
</evidence>
<name>A0ABT1G1I1_9CORY</name>
<organism evidence="1 2">
    <name type="scientific">Corynebacterium stercoris</name>
    <dbReference type="NCBI Taxonomy" id="2943490"/>
    <lineage>
        <taxon>Bacteria</taxon>
        <taxon>Bacillati</taxon>
        <taxon>Actinomycetota</taxon>
        <taxon>Actinomycetes</taxon>
        <taxon>Mycobacteriales</taxon>
        <taxon>Corynebacteriaceae</taxon>
        <taxon>Corynebacterium</taxon>
    </lineage>
</organism>
<gene>
    <name evidence="1" type="ORF">M5J20_06725</name>
</gene>
<protein>
    <recommendedName>
        <fullName evidence="3">Secreted protein</fullName>
    </recommendedName>
</protein>
<dbReference type="Proteomes" id="UP001204000">
    <property type="component" value="Unassembled WGS sequence"/>
</dbReference>
<evidence type="ECO:0000313" key="1">
    <source>
        <dbReference type="EMBL" id="MCP1387884.1"/>
    </source>
</evidence>
<comment type="caution">
    <text evidence="1">The sequence shown here is derived from an EMBL/GenBank/DDBJ whole genome shotgun (WGS) entry which is preliminary data.</text>
</comment>
<dbReference type="RefSeq" id="WP_253577813.1">
    <property type="nucleotide sequence ID" value="NZ_JAMFTQ010000006.1"/>
</dbReference>